<keyword evidence="8" id="KW-1185">Reference proteome</keyword>
<evidence type="ECO:0000256" key="4">
    <source>
        <dbReference type="ARBA" id="ARBA00023136"/>
    </source>
</evidence>
<dbReference type="PANTHER" id="PTHR31679">
    <property type="entry name" value="PEROXISOMAL MEMBRANE PROTEIN PEX30-RELATED"/>
    <property type="match status" value="1"/>
</dbReference>
<name>A0A0F8A0H9_9HYPO</name>
<reference evidence="7 8" key="1">
    <citation type="journal article" date="2014" name="Genome Biol. Evol.">
        <title>Comparative genomics and transcriptomics analyses reveal divergent lifestyle features of nematode endoparasitic fungus Hirsutella minnesotensis.</title>
        <authorList>
            <person name="Lai Y."/>
            <person name="Liu K."/>
            <person name="Zhang X."/>
            <person name="Zhang X."/>
            <person name="Li K."/>
            <person name="Wang N."/>
            <person name="Shu C."/>
            <person name="Wu Y."/>
            <person name="Wang C."/>
            <person name="Bushley K.E."/>
            <person name="Xiang M."/>
            <person name="Liu X."/>
        </authorList>
    </citation>
    <scope>NUCLEOTIDE SEQUENCE [LARGE SCALE GENOMIC DNA]</scope>
    <source>
        <strain evidence="7 8">3608</strain>
    </source>
</reference>
<dbReference type="GO" id="GO:0005778">
    <property type="term" value="C:peroxisomal membrane"/>
    <property type="evidence" value="ECO:0007669"/>
    <property type="project" value="TreeGrafter"/>
</dbReference>
<dbReference type="SMART" id="SM00693">
    <property type="entry name" value="DysFN"/>
    <property type="match status" value="1"/>
</dbReference>
<evidence type="ECO:0000256" key="1">
    <source>
        <dbReference type="ARBA" id="ARBA00004127"/>
    </source>
</evidence>
<dbReference type="Pfam" id="PF06398">
    <property type="entry name" value="Pex24p"/>
    <property type="match status" value="1"/>
</dbReference>
<accession>A0A0F8A0H9</accession>
<dbReference type="InterPro" id="IPR052646">
    <property type="entry name" value="Peroxisomal_PEX28-32"/>
</dbReference>
<comment type="subcellular location">
    <subcellularLocation>
        <location evidence="1">Endomembrane system</location>
        <topology evidence="1">Multi-pass membrane protein</topology>
    </subcellularLocation>
</comment>
<dbReference type="PANTHER" id="PTHR31679:SF2">
    <property type="entry name" value="PEROXISOMAL MEMBRANE PROTEIN PEX30-RELATED"/>
    <property type="match status" value="1"/>
</dbReference>
<keyword evidence="4" id="KW-0472">Membrane</keyword>
<dbReference type="GO" id="GO:0012505">
    <property type="term" value="C:endomembrane system"/>
    <property type="evidence" value="ECO:0007669"/>
    <property type="project" value="UniProtKB-SubCell"/>
</dbReference>
<feature type="region of interest" description="Disordered" evidence="5">
    <location>
        <begin position="149"/>
        <end position="169"/>
    </location>
</feature>
<keyword evidence="3" id="KW-1133">Transmembrane helix</keyword>
<dbReference type="GO" id="GO:0007031">
    <property type="term" value="P:peroxisome organization"/>
    <property type="evidence" value="ECO:0007669"/>
    <property type="project" value="UniProtKB-ARBA"/>
</dbReference>
<dbReference type="EMBL" id="KQ030518">
    <property type="protein sequence ID" value="KJZ75347.1"/>
    <property type="molecule type" value="Genomic_DNA"/>
</dbReference>
<dbReference type="AlphaFoldDB" id="A0A0F8A0H9"/>
<feature type="domain" description="Peroxin/Ferlin" evidence="6">
    <location>
        <begin position="344"/>
        <end position="413"/>
    </location>
</feature>
<proteinExistence type="predicted"/>
<organism evidence="7 8">
    <name type="scientific">Hirsutella minnesotensis 3608</name>
    <dbReference type="NCBI Taxonomy" id="1043627"/>
    <lineage>
        <taxon>Eukaryota</taxon>
        <taxon>Fungi</taxon>
        <taxon>Dikarya</taxon>
        <taxon>Ascomycota</taxon>
        <taxon>Pezizomycotina</taxon>
        <taxon>Sordariomycetes</taxon>
        <taxon>Hypocreomycetidae</taxon>
        <taxon>Hypocreales</taxon>
        <taxon>Ophiocordycipitaceae</taxon>
        <taxon>Hirsutella</taxon>
    </lineage>
</organism>
<dbReference type="InterPro" id="IPR006614">
    <property type="entry name" value="Peroxin/Ferlin"/>
</dbReference>
<evidence type="ECO:0000259" key="6">
    <source>
        <dbReference type="SMART" id="SM00693"/>
    </source>
</evidence>
<gene>
    <name evidence="7" type="ORF">HIM_05273</name>
</gene>
<evidence type="ECO:0000313" key="7">
    <source>
        <dbReference type="EMBL" id="KJZ75347.1"/>
    </source>
</evidence>
<evidence type="ECO:0000313" key="8">
    <source>
        <dbReference type="Proteomes" id="UP000054481"/>
    </source>
</evidence>
<dbReference type="OrthoDB" id="5586090at2759"/>
<evidence type="ECO:0000256" key="2">
    <source>
        <dbReference type="ARBA" id="ARBA00022692"/>
    </source>
</evidence>
<sequence length="474" mass="52960">MSLYEDEPVGRKASTGPILRSAVAQQPIFAAFPPSPPPYMYRSSSHVNDDQGLESLIPQKTPLLLATPPRVTRALTYSQPAVILLNKFLGLLTWTTDDPGQSFLLLCGFWVIVLYGGLITQSAVPIFPGVVFAANALFQRSGGSNVATSSPKGSMEVFEKDTSPNGNESFQTQASYSQKIATTRPMTIEEIVDTLQELTTRVNILMEPVFGLIALCKDVHKSSSRKPHNTGTYIRLGVIASLWLILTIPPIKIICTKRFILLTGTLILTWHSHFMRASRTIVWRSPAMRRLVAMVAGLPFHEQNSMSDAVTSEKLSPIASMTTSEVNFPEQPRARSTSGDLATGVKATFAIYENQRRWMGLGWTDNLFTHERSAWTDELNAATSPKEHFRLPGSKLGSQATWMWSPGSRWRVEGVADQYGPLDYNGPEGQNGWVYFDNKWRNGRRGQDGMGKWTRRRKWYRDAELVEMTELGRI</sequence>
<protein>
    <recommendedName>
        <fullName evidence="6">Peroxin/Ferlin domain-containing protein</fullName>
    </recommendedName>
</protein>
<dbReference type="Proteomes" id="UP000054481">
    <property type="component" value="Unassembled WGS sequence"/>
</dbReference>
<dbReference type="InterPro" id="IPR010482">
    <property type="entry name" value="TECPR1-like_DysF"/>
</dbReference>
<keyword evidence="2" id="KW-0812">Transmembrane</keyword>
<evidence type="ECO:0000256" key="3">
    <source>
        <dbReference type="ARBA" id="ARBA00022989"/>
    </source>
</evidence>
<evidence type="ECO:0000256" key="5">
    <source>
        <dbReference type="SAM" id="MobiDB-lite"/>
    </source>
</evidence>